<dbReference type="RefSeq" id="WP_119870661.1">
    <property type="nucleotide sequence ID" value="NZ_CP059955.1"/>
</dbReference>
<sequence length="92" mass="10201">MALAEMQGLFVSKITTGIFQMGKPIKHFNVRIITSEMISNGCPSCIVGQQREPQPNIQNGFIIYENLDGGIDGVNLSVVAKFIIEPEYQQEN</sequence>
<gene>
    <name evidence="2" type="ORF">F126LOC_017635</name>
    <name evidence="1" type="ORF">H4F48_10600</name>
</gene>
<protein>
    <submittedName>
        <fullName evidence="2">Uncharacterized protein</fullName>
    </submittedName>
</protein>
<dbReference type="AlphaFoldDB" id="A0A7T0HTL1"/>
<evidence type="ECO:0000313" key="2">
    <source>
        <dbReference type="EMBL" id="QPK23435.1"/>
    </source>
</evidence>
<dbReference type="EMBL" id="CP065031">
    <property type="protein sequence ID" value="QPK23435.1"/>
    <property type="molecule type" value="Genomic_DNA"/>
</dbReference>
<name>A0A7T0HTL1_9GAMM</name>
<accession>A0A7T0HTL1</accession>
<reference evidence="1 4" key="1">
    <citation type="submission" date="2020-07" db="EMBL/GenBank/DDBJ databases">
        <title>A pangenomic view of the genus Pectobacterium provides insights into genome organization, phylogeny, and virulence.</title>
        <authorList>
            <person name="Jonkheer E."/>
            <person name="Brankovics B."/>
            <person name="Houwers I."/>
            <person name="Van Der Wolf J."/>
            <person name="Bonants P."/>
            <person name="Vreeburg R."/>
            <person name="Bollema R."/>
            <person name="De Haan J."/>
            <person name="Berke L."/>
            <person name="De Ridder D."/>
            <person name="Smit S."/>
            <person name="Van Der Lee T.A.J."/>
        </authorList>
    </citation>
    <scope>NUCLEOTIDE SEQUENCE [LARGE SCALE GENOMIC DNA]</scope>
    <source>
        <strain evidence="1 4">NAK:384</strain>
    </source>
</reference>
<evidence type="ECO:0000313" key="1">
    <source>
        <dbReference type="EMBL" id="MBN3106519.1"/>
    </source>
</evidence>
<keyword evidence="4" id="KW-1185">Reference proteome</keyword>
<proteinExistence type="predicted"/>
<evidence type="ECO:0000313" key="4">
    <source>
        <dbReference type="Proteomes" id="UP000762586"/>
    </source>
</evidence>
<evidence type="ECO:0000313" key="3">
    <source>
        <dbReference type="Proteomes" id="UP000269351"/>
    </source>
</evidence>
<organism evidence="2 3">
    <name type="scientific">Pectobacterium brasiliense</name>
    <dbReference type="NCBI Taxonomy" id="180957"/>
    <lineage>
        <taxon>Bacteria</taxon>
        <taxon>Pseudomonadati</taxon>
        <taxon>Pseudomonadota</taxon>
        <taxon>Gammaproteobacteria</taxon>
        <taxon>Enterobacterales</taxon>
        <taxon>Pectobacteriaceae</taxon>
        <taxon>Pectobacterium</taxon>
    </lineage>
</organism>
<reference evidence="2 3" key="2">
    <citation type="submission" date="2020-11" db="EMBL/GenBank/DDBJ databases">
        <title>Complete genome sequence of Pectobacterium brasiliense strain F126.</title>
        <authorList>
            <person name="Miroshnikov K."/>
            <person name="Vo T.N.H."/>
            <person name="Khodykina M.V."/>
            <person name="Kabanova A.P."/>
            <person name="Shneider M."/>
            <person name="Korzhenkov A."/>
            <person name="Toschakov S.V."/>
            <person name="Miroshnikov K.A."/>
            <person name="Ignatov A.N."/>
            <person name="Mikhailova Y.V."/>
            <person name="Shelenkov A."/>
            <person name="Yanushevich Y.G."/>
            <person name="Evseev P.V."/>
        </authorList>
    </citation>
    <scope>NUCLEOTIDE SEQUENCE [LARGE SCALE GENOMIC DNA]</scope>
    <source>
        <strain evidence="2 3">F126</strain>
    </source>
</reference>
<dbReference type="Proteomes" id="UP000762586">
    <property type="component" value="Unassembled WGS sequence"/>
</dbReference>
<dbReference type="EMBL" id="JACGET010000011">
    <property type="protein sequence ID" value="MBN3106519.1"/>
    <property type="molecule type" value="Genomic_DNA"/>
</dbReference>
<dbReference type="Proteomes" id="UP000269351">
    <property type="component" value="Chromosome"/>
</dbReference>